<sequence>MAQGYGAARSPFVVVSLLVLLSACVAARTPSNLARTTATEAGTPLMAAAASGDLERVRGLAESGHPLNALTERGTPLMAAVRAGRDRVAWYLLTQGADPDLASANGETPLMAASAAGRLRLVQLLLSAGADVNARDRAGYTPVVRAAEQGQVSVVKTLVSAGANVNVQPGGESLLMKIVGQGDLLMAEMLLAAGADVHFRAADGGTALQRARALGYPDLDMLLIQAGARD</sequence>
<dbReference type="STRING" id="135739.BTO32_12990"/>
<evidence type="ECO:0000256" key="1">
    <source>
        <dbReference type="ARBA" id="ARBA00022737"/>
    </source>
</evidence>
<dbReference type="EMBL" id="MSCW01000007">
    <property type="protein sequence ID" value="ONF43568.1"/>
    <property type="molecule type" value="Genomic_DNA"/>
</dbReference>
<accession>A0A1V2DSA9</accession>
<dbReference type="AlphaFoldDB" id="A0A1V2DSA9"/>
<dbReference type="PANTHER" id="PTHR24171:SF10">
    <property type="entry name" value="ANKYRIN REPEAT DOMAIN-CONTAINING PROTEIN 29-LIKE"/>
    <property type="match status" value="1"/>
</dbReference>
<dbReference type="PROSITE" id="PS50088">
    <property type="entry name" value="ANK_REPEAT"/>
    <property type="match status" value="4"/>
</dbReference>
<dbReference type="PROSITE" id="PS50297">
    <property type="entry name" value="ANK_REP_REGION"/>
    <property type="match status" value="3"/>
</dbReference>
<dbReference type="SUPFAM" id="SSF48403">
    <property type="entry name" value="Ankyrin repeat"/>
    <property type="match status" value="1"/>
</dbReference>
<evidence type="ECO:0000313" key="5">
    <source>
        <dbReference type="Proteomes" id="UP000189339"/>
    </source>
</evidence>
<dbReference type="Pfam" id="PF12796">
    <property type="entry name" value="Ank_2"/>
    <property type="match status" value="1"/>
</dbReference>
<keyword evidence="1" id="KW-0677">Repeat</keyword>
<feature type="repeat" description="ANK" evidence="3">
    <location>
        <begin position="40"/>
        <end position="72"/>
    </location>
</feature>
<dbReference type="InterPro" id="IPR002110">
    <property type="entry name" value="Ankyrin_rpt"/>
</dbReference>
<protein>
    <submittedName>
        <fullName evidence="4">Ankryin</fullName>
    </submittedName>
</protein>
<organism evidence="4 5">
    <name type="scientific">Marinobacter lutaoensis</name>
    <dbReference type="NCBI Taxonomy" id="135739"/>
    <lineage>
        <taxon>Bacteria</taxon>
        <taxon>Pseudomonadati</taxon>
        <taxon>Pseudomonadota</taxon>
        <taxon>Gammaproteobacteria</taxon>
        <taxon>Pseudomonadales</taxon>
        <taxon>Marinobacteraceae</taxon>
        <taxon>Marinobacter</taxon>
    </lineage>
</organism>
<dbReference type="Gene3D" id="1.25.40.20">
    <property type="entry name" value="Ankyrin repeat-containing domain"/>
    <property type="match status" value="3"/>
</dbReference>
<dbReference type="RefSeq" id="WP_076725034.1">
    <property type="nucleotide sequence ID" value="NZ_JABWTC010000014.1"/>
</dbReference>
<comment type="caution">
    <text evidence="4">The sequence shown here is derived from an EMBL/GenBank/DDBJ whole genome shotgun (WGS) entry which is preliminary data.</text>
</comment>
<feature type="repeat" description="ANK" evidence="3">
    <location>
        <begin position="105"/>
        <end position="137"/>
    </location>
</feature>
<reference evidence="4 5" key="1">
    <citation type="submission" date="2016-12" db="EMBL/GenBank/DDBJ databases">
        <title>Marinobacter lutaoensis whole genome sequencing.</title>
        <authorList>
            <person name="Verma A."/>
            <person name="Krishnamurthi S."/>
        </authorList>
    </citation>
    <scope>NUCLEOTIDE SEQUENCE [LARGE SCALE GENOMIC DNA]</scope>
    <source>
        <strain evidence="4 5">T5054</strain>
    </source>
</reference>
<proteinExistence type="predicted"/>
<dbReference type="InterPro" id="IPR036770">
    <property type="entry name" value="Ankyrin_rpt-contain_sf"/>
</dbReference>
<evidence type="ECO:0000313" key="4">
    <source>
        <dbReference type="EMBL" id="ONF43568.1"/>
    </source>
</evidence>
<feature type="repeat" description="ANK" evidence="3">
    <location>
        <begin position="138"/>
        <end position="170"/>
    </location>
</feature>
<feature type="repeat" description="ANK" evidence="3">
    <location>
        <begin position="72"/>
        <end position="104"/>
    </location>
</feature>
<evidence type="ECO:0000256" key="3">
    <source>
        <dbReference type="PROSITE-ProRule" id="PRU00023"/>
    </source>
</evidence>
<keyword evidence="5" id="KW-1185">Reference proteome</keyword>
<dbReference type="SMART" id="SM00248">
    <property type="entry name" value="ANK"/>
    <property type="match status" value="5"/>
</dbReference>
<name>A0A1V2DSA9_9GAMM</name>
<dbReference type="Proteomes" id="UP000189339">
    <property type="component" value="Unassembled WGS sequence"/>
</dbReference>
<dbReference type="OrthoDB" id="307920at2"/>
<evidence type="ECO:0000256" key="2">
    <source>
        <dbReference type="ARBA" id="ARBA00023043"/>
    </source>
</evidence>
<keyword evidence="2 3" id="KW-0040">ANK repeat</keyword>
<dbReference type="PRINTS" id="PR01415">
    <property type="entry name" value="ANKYRIN"/>
</dbReference>
<dbReference type="PANTHER" id="PTHR24171">
    <property type="entry name" value="ANKYRIN REPEAT DOMAIN-CONTAINING PROTEIN 39-RELATED"/>
    <property type="match status" value="1"/>
</dbReference>
<gene>
    <name evidence="4" type="ORF">BTO32_12990</name>
</gene>